<dbReference type="Proteomes" id="UP000608420">
    <property type="component" value="Unassembled WGS sequence"/>
</dbReference>
<dbReference type="PROSITE" id="PS00365">
    <property type="entry name" value="NIR_SIR"/>
    <property type="match status" value="1"/>
</dbReference>
<evidence type="ECO:0000256" key="9">
    <source>
        <dbReference type="ARBA" id="ARBA00023014"/>
    </source>
</evidence>
<evidence type="ECO:0000256" key="11">
    <source>
        <dbReference type="HAMAP-Rule" id="MF_01540"/>
    </source>
</evidence>
<comment type="function">
    <text evidence="11">Component of the sulfite reductase complex that catalyzes the 6-electron reduction of sulfite to sulfide. This is one of several activities required for the biosynthesis of L-cysteine from sulfate.</text>
</comment>
<keyword evidence="5 11" id="KW-0479">Metal-binding</keyword>
<evidence type="ECO:0000256" key="3">
    <source>
        <dbReference type="ARBA" id="ARBA00022605"/>
    </source>
</evidence>
<evidence type="ECO:0000256" key="12">
    <source>
        <dbReference type="SAM" id="MobiDB-lite"/>
    </source>
</evidence>
<comment type="cofactor">
    <cofactor evidence="11">
        <name>[4Fe-4S] cluster</name>
        <dbReference type="ChEBI" id="CHEBI:49883"/>
    </cofactor>
    <text evidence="11">Binds 1 [4Fe-4S] cluster per subunit.</text>
</comment>
<feature type="region of interest" description="Disordered" evidence="12">
    <location>
        <begin position="1"/>
        <end position="21"/>
    </location>
</feature>
<protein>
    <recommendedName>
        <fullName evidence="11">Sulfite reductase [NADPH] hemoprotein beta-component</fullName>
        <shortName evidence="11">SiR-HP</shortName>
        <shortName evidence="11">SiRHP</shortName>
        <ecNumber evidence="11">1.8.1.2</ecNumber>
    </recommendedName>
</protein>
<evidence type="ECO:0000256" key="5">
    <source>
        <dbReference type="ARBA" id="ARBA00022723"/>
    </source>
</evidence>
<dbReference type="EMBL" id="BMIW01000012">
    <property type="protein sequence ID" value="GGF98457.1"/>
    <property type="molecule type" value="Genomic_DNA"/>
</dbReference>
<dbReference type="PANTHER" id="PTHR11493:SF47">
    <property type="entry name" value="SULFITE REDUCTASE [NADPH] SUBUNIT BETA"/>
    <property type="match status" value="1"/>
</dbReference>
<dbReference type="RefSeq" id="WP_120461775.1">
    <property type="nucleotide sequence ID" value="NZ_BMIW01000012.1"/>
</dbReference>
<keyword evidence="3 11" id="KW-0028">Amino-acid biosynthesis</keyword>
<comment type="caution">
    <text evidence="15">The sequence shown here is derived from an EMBL/GenBank/DDBJ whole genome shotgun (WGS) entry which is preliminary data.</text>
</comment>
<feature type="domain" description="Nitrite/sulphite reductase 4Fe-4S" evidence="13">
    <location>
        <begin position="175"/>
        <end position="335"/>
    </location>
</feature>
<dbReference type="InterPro" id="IPR045854">
    <property type="entry name" value="NO2/SO3_Rdtase_4Fe4S_sf"/>
</dbReference>
<evidence type="ECO:0000259" key="14">
    <source>
        <dbReference type="Pfam" id="PF03460"/>
    </source>
</evidence>
<keyword evidence="10 11" id="KW-0198">Cysteine biosynthesis</keyword>
<comment type="catalytic activity">
    <reaction evidence="11">
        <text>hydrogen sulfide + 3 NADP(+) + 3 H2O = sulfite + 3 NADPH + 4 H(+)</text>
        <dbReference type="Rhea" id="RHEA:13801"/>
        <dbReference type="ChEBI" id="CHEBI:15377"/>
        <dbReference type="ChEBI" id="CHEBI:15378"/>
        <dbReference type="ChEBI" id="CHEBI:17359"/>
        <dbReference type="ChEBI" id="CHEBI:29919"/>
        <dbReference type="ChEBI" id="CHEBI:57783"/>
        <dbReference type="ChEBI" id="CHEBI:58349"/>
        <dbReference type="EC" id="1.8.1.2"/>
    </reaction>
</comment>
<feature type="binding site" evidence="11">
    <location>
        <position position="441"/>
    </location>
    <ligand>
        <name>[4Fe-4S] cluster</name>
        <dbReference type="ChEBI" id="CHEBI:49883"/>
    </ligand>
</feature>
<feature type="binding site" evidence="11">
    <location>
        <position position="486"/>
    </location>
    <ligand>
        <name>[4Fe-4S] cluster</name>
        <dbReference type="ChEBI" id="CHEBI:49883"/>
    </ligand>
</feature>
<proteinExistence type="inferred from homology"/>
<accession>A0ABQ1VVQ3</accession>
<comment type="similarity">
    <text evidence="1 11">Belongs to the nitrite and sulfite reductase 4Fe-4S domain family.</text>
</comment>
<evidence type="ECO:0000313" key="16">
    <source>
        <dbReference type="Proteomes" id="UP000608420"/>
    </source>
</evidence>
<evidence type="ECO:0000256" key="2">
    <source>
        <dbReference type="ARBA" id="ARBA00022485"/>
    </source>
</evidence>
<dbReference type="InterPro" id="IPR011786">
    <property type="entry name" value="CysI"/>
</dbReference>
<dbReference type="InterPro" id="IPR036136">
    <property type="entry name" value="Nit/Sulf_reduc_fer-like_dom_sf"/>
</dbReference>
<feature type="domain" description="Nitrite/Sulfite reductase ferredoxin-like" evidence="14">
    <location>
        <begin position="358"/>
        <end position="422"/>
    </location>
</feature>
<evidence type="ECO:0000256" key="7">
    <source>
        <dbReference type="ARBA" id="ARBA00023002"/>
    </source>
</evidence>
<feature type="binding site" evidence="11">
    <location>
        <position position="490"/>
    </location>
    <ligand>
        <name>[4Fe-4S] cluster</name>
        <dbReference type="ChEBI" id="CHEBI:49883"/>
    </ligand>
</feature>
<dbReference type="HAMAP" id="MF_01540">
    <property type="entry name" value="CysI"/>
    <property type="match status" value="1"/>
</dbReference>
<comment type="subunit">
    <text evidence="11">Alpha(8)-beta(8). The alpha component is a flavoprotein, the beta component is a hemoprotein.</text>
</comment>
<dbReference type="EC" id="1.8.1.2" evidence="11"/>
<dbReference type="NCBIfam" id="NF010029">
    <property type="entry name" value="PRK13504.1"/>
    <property type="match status" value="1"/>
</dbReference>
<feature type="binding site" description="axial binding residue" evidence="11">
    <location>
        <position position="490"/>
    </location>
    <ligand>
        <name>siroheme</name>
        <dbReference type="ChEBI" id="CHEBI:60052"/>
    </ligand>
    <ligandPart>
        <name>Fe</name>
        <dbReference type="ChEBI" id="CHEBI:18248"/>
    </ligandPart>
</feature>
<dbReference type="InterPro" id="IPR045169">
    <property type="entry name" value="NO2/SO3_Rdtase_4Fe4S_prot"/>
</dbReference>
<dbReference type="InterPro" id="IPR005117">
    <property type="entry name" value="NiRdtase/SiRdtase_haem-b_fer"/>
</dbReference>
<comment type="cofactor">
    <cofactor evidence="11">
        <name>siroheme</name>
        <dbReference type="ChEBI" id="CHEBI:60052"/>
    </cofactor>
    <text evidence="11">Binds 1 siroheme per subunit.</text>
</comment>
<dbReference type="Pfam" id="PF01077">
    <property type="entry name" value="NIR_SIR"/>
    <property type="match status" value="2"/>
</dbReference>
<evidence type="ECO:0000256" key="10">
    <source>
        <dbReference type="ARBA" id="ARBA00023192"/>
    </source>
</evidence>
<keyword evidence="9 11" id="KW-0411">Iron-sulfur</keyword>
<dbReference type="SUPFAM" id="SSF55124">
    <property type="entry name" value="Nitrite/Sulfite reductase N-terminal domain-like"/>
    <property type="match status" value="2"/>
</dbReference>
<evidence type="ECO:0000256" key="6">
    <source>
        <dbReference type="ARBA" id="ARBA00022857"/>
    </source>
</evidence>
<feature type="domain" description="Nitrite/Sulfite reductase ferredoxin-like" evidence="14">
    <location>
        <begin position="75"/>
        <end position="135"/>
    </location>
</feature>
<dbReference type="Pfam" id="PF03460">
    <property type="entry name" value="NIR_SIR_ferr"/>
    <property type="match status" value="2"/>
</dbReference>
<dbReference type="InterPro" id="IPR006066">
    <property type="entry name" value="NO2/SO3_Rdtase_FeS/sirohaem_BS"/>
</dbReference>
<feature type="domain" description="Nitrite/sulphite reductase 4Fe-4S" evidence="13">
    <location>
        <begin position="435"/>
        <end position="565"/>
    </location>
</feature>
<keyword evidence="8 11" id="KW-0408">Iron</keyword>
<keyword evidence="16" id="KW-1185">Reference proteome</keyword>
<name>A0ABQ1VVQ3_9BACL</name>
<keyword evidence="2 11" id="KW-0004">4Fe-4S</keyword>
<dbReference type="Gene3D" id="3.30.413.10">
    <property type="entry name" value="Sulfite Reductase Hemoprotein, domain 1"/>
    <property type="match status" value="2"/>
</dbReference>
<feature type="compositionally biased region" description="Polar residues" evidence="12">
    <location>
        <begin position="1"/>
        <end position="13"/>
    </location>
</feature>
<keyword evidence="4 11" id="KW-0349">Heme</keyword>
<sequence>MSDNNLLSPNSAPHSDVEDIKRSSNYLRGNLRETLEDRITASIPEDDNRLMKFHGSYMQDDRDLRNERNKQKLEPAYQFMLRVRAAGGVVTPDQWLMMDSLSERYGNGTIRLTTRQSFQLHGLLKWNLKQTIKEVNDSLLTTIAACGDVNRNVMCNPNPYQSEIHEQVYAWASELSKHLEPRTLAYHEIWLDGEKVESSPSKEEQQEQEPIYGAVYLPRKFKIGVAVPPSNDVDVYSQDLGLIAIVEDSKLQGFNVTVGGGMGMTHGDTHTYPQVGQLIGFCRPEQVVELAEKTVTIQRDYGDRAVRKHARFKYTIDDRGIDWFIEELTKRLGWSLEDARPYHFEHNGDRYGWVKGSDGRWHYTLFIQNGRIKDEDDYLLKTGLREIAKVHSGDFRLTANQNLIIGGVTSYKKKKIDELVQKYGLSDGANYTALRRNSMACVAFPTCGLAMAESERYLPSLLDKIEPLLQEVGLAEEDIVIRMTGCPNGCARPALAEIAFIGKAPGKYNMYLGGGFTGDRLSKLFKENIGEAEILDSLSAIIKHFAADRRAGEHFGDFVIRSGYVKEVRSGLDFHA</sequence>
<reference evidence="16" key="1">
    <citation type="journal article" date="2019" name="Int. J. Syst. Evol. Microbiol.">
        <title>The Global Catalogue of Microorganisms (GCM) 10K type strain sequencing project: providing services to taxonomists for standard genome sequencing and annotation.</title>
        <authorList>
            <consortium name="The Broad Institute Genomics Platform"/>
            <consortium name="The Broad Institute Genome Sequencing Center for Infectious Disease"/>
            <person name="Wu L."/>
            <person name="Ma J."/>
        </authorList>
    </citation>
    <scope>NUCLEOTIDE SEQUENCE [LARGE SCALE GENOMIC DNA]</scope>
    <source>
        <strain evidence="16">CGMCC 1.15420</strain>
    </source>
</reference>
<evidence type="ECO:0000313" key="15">
    <source>
        <dbReference type="EMBL" id="GGF98457.1"/>
    </source>
</evidence>
<dbReference type="PANTHER" id="PTHR11493">
    <property type="entry name" value="SULFITE REDUCTASE [NADPH] SUBUNIT BETA-RELATED"/>
    <property type="match status" value="1"/>
</dbReference>
<keyword evidence="6 11" id="KW-0521">NADP</keyword>
<dbReference type="PRINTS" id="PR00397">
    <property type="entry name" value="SIROHAEM"/>
</dbReference>
<organism evidence="15 16">
    <name type="scientific">Paenibacillus aceti</name>
    <dbReference type="NCBI Taxonomy" id="1820010"/>
    <lineage>
        <taxon>Bacteria</taxon>
        <taxon>Bacillati</taxon>
        <taxon>Bacillota</taxon>
        <taxon>Bacilli</taxon>
        <taxon>Bacillales</taxon>
        <taxon>Paenibacillaceae</taxon>
        <taxon>Paenibacillus</taxon>
    </lineage>
</organism>
<comment type="pathway">
    <text evidence="11">Sulfur metabolism; hydrogen sulfide biosynthesis; hydrogen sulfide from sulfite (NADPH route): step 1/1.</text>
</comment>
<evidence type="ECO:0000256" key="4">
    <source>
        <dbReference type="ARBA" id="ARBA00022617"/>
    </source>
</evidence>
<keyword evidence="7 11" id="KW-0560">Oxidoreductase</keyword>
<evidence type="ECO:0000259" key="13">
    <source>
        <dbReference type="Pfam" id="PF01077"/>
    </source>
</evidence>
<feature type="binding site" evidence="11">
    <location>
        <position position="447"/>
    </location>
    <ligand>
        <name>[4Fe-4S] cluster</name>
        <dbReference type="ChEBI" id="CHEBI:49883"/>
    </ligand>
</feature>
<gene>
    <name evidence="11 15" type="primary">cysI</name>
    <name evidence="15" type="ORF">GCM10010913_20330</name>
</gene>
<evidence type="ECO:0000256" key="8">
    <source>
        <dbReference type="ARBA" id="ARBA00023004"/>
    </source>
</evidence>
<dbReference type="NCBIfam" id="TIGR02041">
    <property type="entry name" value="CysI"/>
    <property type="match status" value="1"/>
</dbReference>
<dbReference type="InterPro" id="IPR006067">
    <property type="entry name" value="NO2/SO3_Rdtase_4Fe4S_dom"/>
</dbReference>
<evidence type="ECO:0000256" key="1">
    <source>
        <dbReference type="ARBA" id="ARBA00010429"/>
    </source>
</evidence>
<dbReference type="SUPFAM" id="SSF56014">
    <property type="entry name" value="Nitrite and sulphite reductase 4Fe-4S domain-like"/>
    <property type="match status" value="2"/>
</dbReference>